<keyword evidence="1" id="KW-0472">Membrane</keyword>
<accession>A0A917XXK7</accession>
<feature type="transmembrane region" description="Helical" evidence="1">
    <location>
        <begin position="6"/>
        <end position="28"/>
    </location>
</feature>
<evidence type="ECO:0000256" key="1">
    <source>
        <dbReference type="SAM" id="Phobius"/>
    </source>
</evidence>
<dbReference type="AlphaFoldDB" id="A0A917XXK7"/>
<keyword evidence="1" id="KW-0812">Transmembrane</keyword>
<reference evidence="2" key="1">
    <citation type="journal article" date="2014" name="Int. J. Syst. Evol. Microbiol.">
        <title>Complete genome sequence of Corynebacterium casei LMG S-19264T (=DSM 44701T), isolated from a smear-ripened cheese.</title>
        <authorList>
            <consortium name="US DOE Joint Genome Institute (JGI-PGF)"/>
            <person name="Walter F."/>
            <person name="Albersmeier A."/>
            <person name="Kalinowski J."/>
            <person name="Ruckert C."/>
        </authorList>
    </citation>
    <scope>NUCLEOTIDE SEQUENCE</scope>
    <source>
        <strain evidence="2">JCM 17251</strain>
    </source>
</reference>
<reference evidence="2" key="2">
    <citation type="submission" date="2020-09" db="EMBL/GenBank/DDBJ databases">
        <authorList>
            <person name="Sun Q."/>
            <person name="Ohkuma M."/>
        </authorList>
    </citation>
    <scope>NUCLEOTIDE SEQUENCE</scope>
    <source>
        <strain evidence="2">JCM 17251</strain>
    </source>
</reference>
<dbReference type="EMBL" id="BMOS01000009">
    <property type="protein sequence ID" value="GGN56255.1"/>
    <property type="molecule type" value="Genomic_DNA"/>
</dbReference>
<proteinExistence type="predicted"/>
<organism evidence="2 3">
    <name type="scientific">Oceanobacillus indicireducens</name>
    <dbReference type="NCBI Taxonomy" id="1004261"/>
    <lineage>
        <taxon>Bacteria</taxon>
        <taxon>Bacillati</taxon>
        <taxon>Bacillota</taxon>
        <taxon>Bacilli</taxon>
        <taxon>Bacillales</taxon>
        <taxon>Bacillaceae</taxon>
        <taxon>Oceanobacillus</taxon>
    </lineage>
</organism>
<dbReference type="RefSeq" id="WP_188856741.1">
    <property type="nucleotide sequence ID" value="NZ_BMOS01000009.1"/>
</dbReference>
<protein>
    <submittedName>
        <fullName evidence="2">Uncharacterized protein</fullName>
    </submittedName>
</protein>
<sequence length="180" mass="20067">MTTSELIQLSATIVGIITSITAVIISIVSLKQTQKSIEEANRPYVVVYRDYIQVLGNVQEYFIIKNFGKTGAIIDSLDFDPVYKESIRGKDIFPNITSTFIAPGQSISTVVSHNAFQGEREGVIQVTVQYHSGKKHYSEVITLNEDLINDLAFSKTNPSKNTTVQTIIAKATQEILRRRL</sequence>
<keyword evidence="1" id="KW-1133">Transmembrane helix</keyword>
<dbReference type="Proteomes" id="UP000624041">
    <property type="component" value="Unassembled WGS sequence"/>
</dbReference>
<keyword evidence="3" id="KW-1185">Reference proteome</keyword>
<comment type="caution">
    <text evidence="2">The sequence shown here is derived from an EMBL/GenBank/DDBJ whole genome shotgun (WGS) entry which is preliminary data.</text>
</comment>
<name>A0A917XXK7_9BACI</name>
<gene>
    <name evidence="2" type="ORF">GCM10007971_15900</name>
</gene>
<evidence type="ECO:0000313" key="2">
    <source>
        <dbReference type="EMBL" id="GGN56255.1"/>
    </source>
</evidence>
<evidence type="ECO:0000313" key="3">
    <source>
        <dbReference type="Proteomes" id="UP000624041"/>
    </source>
</evidence>